<keyword evidence="3" id="KW-1185">Reference proteome</keyword>
<feature type="transmembrane region" description="Helical" evidence="1">
    <location>
        <begin position="12"/>
        <end position="29"/>
    </location>
</feature>
<comment type="caution">
    <text evidence="2">The sequence shown here is derived from an EMBL/GenBank/DDBJ whole genome shotgun (WGS) entry which is preliminary data.</text>
</comment>
<keyword evidence="1" id="KW-0472">Membrane</keyword>
<reference evidence="2 3" key="1">
    <citation type="submission" date="2018-10" db="EMBL/GenBank/DDBJ databases">
        <title>Phylogenomics of Brevibacillus.</title>
        <authorList>
            <person name="Dunlap C."/>
        </authorList>
    </citation>
    <scope>NUCLEOTIDE SEQUENCE [LARGE SCALE GENOMIC DNA]</scope>
    <source>
        <strain evidence="2 3">JCM 15716</strain>
    </source>
</reference>
<protein>
    <submittedName>
        <fullName evidence="2">Amino acid ABC transporter permease</fullName>
    </submittedName>
</protein>
<proteinExistence type="predicted"/>
<name>A0A3M8DDN6_9BACL</name>
<accession>A0A3M8DDN6</accession>
<dbReference type="EMBL" id="RHHQ01000014">
    <property type="protein sequence ID" value="RNB85415.1"/>
    <property type="molecule type" value="Genomic_DNA"/>
</dbReference>
<keyword evidence="1" id="KW-1133">Transmembrane helix</keyword>
<dbReference type="AlphaFoldDB" id="A0A3M8DDN6"/>
<evidence type="ECO:0000313" key="3">
    <source>
        <dbReference type="Proteomes" id="UP000271031"/>
    </source>
</evidence>
<gene>
    <name evidence="2" type="ORF">EDM56_18600</name>
</gene>
<keyword evidence="1" id="KW-0812">Transmembrane</keyword>
<dbReference type="RefSeq" id="WP_122919420.1">
    <property type="nucleotide sequence ID" value="NZ_CM125436.1"/>
</dbReference>
<dbReference type="OrthoDB" id="9954447at2"/>
<evidence type="ECO:0000256" key="1">
    <source>
        <dbReference type="SAM" id="Phobius"/>
    </source>
</evidence>
<evidence type="ECO:0000313" key="2">
    <source>
        <dbReference type="EMBL" id="RNB85415.1"/>
    </source>
</evidence>
<sequence>MTGGNSYLQEGELVLLALILTFVGTLWYAKRASKKKKQ</sequence>
<dbReference type="Proteomes" id="UP000271031">
    <property type="component" value="Unassembled WGS sequence"/>
</dbReference>
<organism evidence="2 3">
    <name type="scientific">Brevibacillus fluminis</name>
    <dbReference type="NCBI Taxonomy" id="511487"/>
    <lineage>
        <taxon>Bacteria</taxon>
        <taxon>Bacillati</taxon>
        <taxon>Bacillota</taxon>
        <taxon>Bacilli</taxon>
        <taxon>Bacillales</taxon>
        <taxon>Paenibacillaceae</taxon>
        <taxon>Brevibacillus</taxon>
    </lineage>
</organism>